<dbReference type="Proteomes" id="UP001152795">
    <property type="component" value="Unassembled WGS sequence"/>
</dbReference>
<feature type="non-terminal residue" evidence="1">
    <location>
        <position position="1"/>
    </location>
</feature>
<organism evidence="1 2">
    <name type="scientific">Paramuricea clavata</name>
    <name type="common">Red gorgonian</name>
    <name type="synonym">Violescent sea-whip</name>
    <dbReference type="NCBI Taxonomy" id="317549"/>
    <lineage>
        <taxon>Eukaryota</taxon>
        <taxon>Metazoa</taxon>
        <taxon>Cnidaria</taxon>
        <taxon>Anthozoa</taxon>
        <taxon>Octocorallia</taxon>
        <taxon>Malacalcyonacea</taxon>
        <taxon>Plexauridae</taxon>
        <taxon>Paramuricea</taxon>
    </lineage>
</organism>
<dbReference type="OrthoDB" id="189488at2759"/>
<proteinExistence type="predicted"/>
<accession>A0A6S7IXL4</accession>
<dbReference type="EMBL" id="CACRXK020006694">
    <property type="protein sequence ID" value="CAB4010152.1"/>
    <property type="molecule type" value="Genomic_DNA"/>
</dbReference>
<evidence type="ECO:0000313" key="1">
    <source>
        <dbReference type="EMBL" id="CAB4010152.1"/>
    </source>
</evidence>
<protein>
    <submittedName>
        <fullName evidence="1">Uncharacterized protein</fullName>
    </submittedName>
</protein>
<name>A0A6S7IXL4_PARCT</name>
<reference evidence="1" key="1">
    <citation type="submission" date="2020-04" db="EMBL/GenBank/DDBJ databases">
        <authorList>
            <person name="Alioto T."/>
            <person name="Alioto T."/>
            <person name="Gomez Garrido J."/>
        </authorList>
    </citation>
    <scope>NUCLEOTIDE SEQUENCE</scope>
    <source>
        <strain evidence="1">A484AB</strain>
    </source>
</reference>
<dbReference type="AlphaFoldDB" id="A0A6S7IXL4"/>
<sequence length="145" mass="16719">MCKRRAFRVWQMVALVLGLLAVTLSYLYSPNWMLSWLYGRSERRLVYDPQKESCHNYSPAFPSAGGPGCKPKCEPKDGEETSSYGAIFLNKTHDWPRDLLENMHFAGSILKKYGTPRSLDTERSVYLHVAFDYYCCYTKSEAIKI</sequence>
<gene>
    <name evidence="1" type="ORF">PACLA_8A089567</name>
</gene>
<evidence type="ECO:0000313" key="2">
    <source>
        <dbReference type="Proteomes" id="UP001152795"/>
    </source>
</evidence>
<keyword evidence="2" id="KW-1185">Reference proteome</keyword>
<comment type="caution">
    <text evidence="1">The sequence shown here is derived from an EMBL/GenBank/DDBJ whole genome shotgun (WGS) entry which is preliminary data.</text>
</comment>